<protein>
    <submittedName>
        <fullName evidence="1">(northern house mosquito) hypothetical protein</fullName>
    </submittedName>
</protein>
<proteinExistence type="predicted"/>
<reference evidence="1" key="1">
    <citation type="submission" date="2021-05" db="EMBL/GenBank/DDBJ databases">
        <authorList>
            <person name="Alioto T."/>
            <person name="Alioto T."/>
            <person name="Gomez Garrido J."/>
        </authorList>
    </citation>
    <scope>NUCLEOTIDE SEQUENCE</scope>
</reference>
<dbReference type="EMBL" id="HBUE01262069">
    <property type="protein sequence ID" value="CAG6559577.1"/>
    <property type="molecule type" value="Transcribed_RNA"/>
</dbReference>
<accession>A0A8D8A6L3</accession>
<dbReference type="EMBL" id="HBUE01156953">
    <property type="protein sequence ID" value="CAG6508220.1"/>
    <property type="molecule type" value="Transcribed_RNA"/>
</dbReference>
<evidence type="ECO:0000313" key="1">
    <source>
        <dbReference type="EMBL" id="CAG6449046.1"/>
    </source>
</evidence>
<sequence>MRAAQLLPVSWGPLKIAFERRATEKHNRQYSEGSSEGVFIHSFSSPGFSTITSDEDSPESSSSSVNFRFCEVGSESSAVDFSTDRWTMVFSMLLPSSDCRTW</sequence>
<organism evidence="1">
    <name type="scientific">Culex pipiens</name>
    <name type="common">House mosquito</name>
    <dbReference type="NCBI Taxonomy" id="7175"/>
    <lineage>
        <taxon>Eukaryota</taxon>
        <taxon>Metazoa</taxon>
        <taxon>Ecdysozoa</taxon>
        <taxon>Arthropoda</taxon>
        <taxon>Hexapoda</taxon>
        <taxon>Insecta</taxon>
        <taxon>Pterygota</taxon>
        <taxon>Neoptera</taxon>
        <taxon>Endopterygota</taxon>
        <taxon>Diptera</taxon>
        <taxon>Nematocera</taxon>
        <taxon>Culicoidea</taxon>
        <taxon>Culicidae</taxon>
        <taxon>Culicinae</taxon>
        <taxon>Culicini</taxon>
        <taxon>Culex</taxon>
        <taxon>Culex</taxon>
    </lineage>
</organism>
<dbReference type="AlphaFoldDB" id="A0A8D8A6L3"/>
<name>A0A8D8A6L3_CULPI</name>
<dbReference type="EMBL" id="HBUE01012267">
    <property type="protein sequence ID" value="CAG6449046.1"/>
    <property type="molecule type" value="Transcribed_RNA"/>
</dbReference>